<keyword evidence="14" id="KW-0349">Heme</keyword>
<comment type="subcellular location">
    <subcellularLocation>
        <location evidence="2">Membrane</location>
        <topology evidence="2">Lipid-anchor</topology>
        <topology evidence="2">GPI-anchor</topology>
    </subcellularLocation>
    <subcellularLocation>
        <location evidence="1">Membrane</location>
        <topology evidence="1">Multi-pass membrane protein</topology>
    </subcellularLocation>
    <subcellularLocation>
        <location evidence="3">Secreted</location>
    </subcellularLocation>
</comment>
<feature type="disulfide bond" evidence="14">
    <location>
        <begin position="55"/>
        <end position="62"/>
    </location>
</feature>
<dbReference type="EMBL" id="JAANYQ010000015">
    <property type="protein sequence ID" value="KAF4120603.1"/>
    <property type="molecule type" value="Genomic_DNA"/>
</dbReference>
<proteinExistence type="inferred from homology"/>
<dbReference type="InterPro" id="IPR049326">
    <property type="entry name" value="Rhodopsin_dom_fungi"/>
</dbReference>
<evidence type="ECO:0000313" key="19">
    <source>
        <dbReference type="EMBL" id="KAF4120603.1"/>
    </source>
</evidence>
<feature type="transmembrane region" description="Helical" evidence="16">
    <location>
        <begin position="304"/>
        <end position="329"/>
    </location>
</feature>
<dbReference type="GeneID" id="55968836"/>
<comment type="similarity">
    <text evidence="13">Belongs to the SAT4 family.</text>
</comment>
<evidence type="ECO:0000256" key="15">
    <source>
        <dbReference type="SAM" id="MobiDB-lite"/>
    </source>
</evidence>
<dbReference type="RefSeq" id="XP_035319255.1">
    <property type="nucleotide sequence ID" value="XM_035464585.1"/>
</dbReference>
<dbReference type="GO" id="GO:0046872">
    <property type="term" value="F:metal ion binding"/>
    <property type="evidence" value="ECO:0007669"/>
    <property type="project" value="UniProtKB-UniRule"/>
</dbReference>
<keyword evidence="11 14" id="KW-1015">Disulfide bond</keyword>
<keyword evidence="7 16" id="KW-0812">Transmembrane</keyword>
<accession>A0A9P5CYM4</accession>
<dbReference type="PROSITE" id="PS52012">
    <property type="entry name" value="CFEM"/>
    <property type="match status" value="1"/>
</dbReference>
<evidence type="ECO:0000256" key="7">
    <source>
        <dbReference type="ARBA" id="ARBA00022692"/>
    </source>
</evidence>
<feature type="chain" id="PRO_5040431863" description="CFEM domain-containing protein" evidence="17">
    <location>
        <begin position="21"/>
        <end position="443"/>
    </location>
</feature>
<evidence type="ECO:0000256" key="1">
    <source>
        <dbReference type="ARBA" id="ARBA00004141"/>
    </source>
</evidence>
<dbReference type="InterPro" id="IPR052337">
    <property type="entry name" value="SAT4-like"/>
</dbReference>
<dbReference type="GO" id="GO:0098552">
    <property type="term" value="C:side of membrane"/>
    <property type="evidence" value="ECO:0007669"/>
    <property type="project" value="UniProtKB-KW"/>
</dbReference>
<dbReference type="AlphaFoldDB" id="A0A9P5CYM4"/>
<keyword evidence="5" id="KW-0964">Secreted</keyword>
<keyword evidence="14" id="KW-0408">Iron</keyword>
<name>A0A9P5CYM4_9HYPO</name>
<feature type="region of interest" description="Disordered" evidence="15">
    <location>
        <begin position="377"/>
        <end position="443"/>
    </location>
</feature>
<keyword evidence="9 16" id="KW-1133">Transmembrane helix</keyword>
<evidence type="ECO:0000256" key="14">
    <source>
        <dbReference type="PROSITE-ProRule" id="PRU01356"/>
    </source>
</evidence>
<evidence type="ECO:0000256" key="17">
    <source>
        <dbReference type="SAM" id="SignalP"/>
    </source>
</evidence>
<feature type="transmembrane region" description="Helical" evidence="16">
    <location>
        <begin position="220"/>
        <end position="241"/>
    </location>
</feature>
<dbReference type="InterPro" id="IPR008427">
    <property type="entry name" value="Extracellular_membr_CFEM_dom"/>
</dbReference>
<dbReference type="SMART" id="SM00747">
    <property type="entry name" value="CFEM"/>
    <property type="match status" value="1"/>
</dbReference>
<protein>
    <recommendedName>
        <fullName evidence="18">CFEM domain-containing protein</fullName>
    </recommendedName>
</protein>
<dbReference type="Pfam" id="PF05730">
    <property type="entry name" value="CFEM"/>
    <property type="match status" value="1"/>
</dbReference>
<sequence>MVSFTTLLSSMAAISIVASAETPSAQELMALKAAQESYPKCALACMAKLIPESNCTATDIECLCTNEELTAQTTVCVLGGCTLYEGLQTKNVTMTMCGAPIRDKSMQPLVIGILFGVIALIAFLLRIGAIFVKSGRLPGLDDAMILLAVLLAVPPTVFAWTLVENGLGKDMWTLTMKEIKNVLRYYYFGEIFYFASITSTKISILLFLLRVFPDQTFRRLVYAACGLAFAYGASFIVATALQCWPVEYSWQQIDESWGTGSCNNIHVQGWMSAAMNIVVDLVVLCLPLKHLWQLQMELNKKLMIMFMFSLGIFVTIISIIRLRSLVLFANTSNVTWDYTAPAWWSTLEIHLSIVCACLPSVRQLFVVLFGDKGKTTKNSYGSSKASSKRSGQESSTTETTYSQRPPKHGDEGDFVPLVDYNGNKASDKGSAYSVSVADKKGDV</sequence>
<dbReference type="PANTHER" id="PTHR33048">
    <property type="entry name" value="PTH11-LIKE INTEGRAL MEMBRANE PROTEIN (AFU_ORTHOLOGUE AFUA_5G11245)"/>
    <property type="match status" value="1"/>
</dbReference>
<feature type="disulfide bond" evidence="14">
    <location>
        <begin position="64"/>
        <end position="97"/>
    </location>
</feature>
<feature type="disulfide bond" evidence="14">
    <location>
        <begin position="41"/>
        <end position="81"/>
    </location>
</feature>
<evidence type="ECO:0000256" key="3">
    <source>
        <dbReference type="ARBA" id="ARBA00004613"/>
    </source>
</evidence>
<evidence type="ECO:0000256" key="4">
    <source>
        <dbReference type="ARBA" id="ARBA00010031"/>
    </source>
</evidence>
<keyword evidence="20" id="KW-1185">Reference proteome</keyword>
<feature type="compositionally biased region" description="Low complexity" evidence="15">
    <location>
        <begin position="379"/>
        <end position="400"/>
    </location>
</feature>
<reference evidence="19" key="1">
    <citation type="submission" date="2020-03" db="EMBL/GenBank/DDBJ databases">
        <title>Site-based positive gene gene selection in Geosmithia morbida across the United States reveals a broad range of putative effectors and factors for local host and environmental adapation.</title>
        <authorList>
            <person name="Onufrak A."/>
            <person name="Murdoch R.W."/>
            <person name="Gazis R."/>
            <person name="Huff M."/>
            <person name="Staton M."/>
            <person name="Klingeman W."/>
            <person name="Hadziabdic D."/>
        </authorList>
    </citation>
    <scope>NUCLEOTIDE SEQUENCE</scope>
    <source>
        <strain evidence="19">1262</strain>
    </source>
</reference>
<feature type="transmembrane region" description="Helical" evidence="16">
    <location>
        <begin position="183"/>
        <end position="208"/>
    </location>
</feature>
<evidence type="ECO:0000256" key="10">
    <source>
        <dbReference type="ARBA" id="ARBA00023136"/>
    </source>
</evidence>
<feature type="transmembrane region" description="Helical" evidence="16">
    <location>
        <begin position="273"/>
        <end position="292"/>
    </location>
</feature>
<comment type="similarity">
    <text evidence="4">Belongs to the RBT5 family.</text>
</comment>
<dbReference type="OrthoDB" id="2496787at2759"/>
<feature type="transmembrane region" description="Helical" evidence="16">
    <location>
        <begin position="349"/>
        <end position="369"/>
    </location>
</feature>
<evidence type="ECO:0000256" key="13">
    <source>
        <dbReference type="ARBA" id="ARBA00038359"/>
    </source>
</evidence>
<organism evidence="19 20">
    <name type="scientific">Geosmithia morbida</name>
    <dbReference type="NCBI Taxonomy" id="1094350"/>
    <lineage>
        <taxon>Eukaryota</taxon>
        <taxon>Fungi</taxon>
        <taxon>Dikarya</taxon>
        <taxon>Ascomycota</taxon>
        <taxon>Pezizomycotina</taxon>
        <taxon>Sordariomycetes</taxon>
        <taxon>Hypocreomycetidae</taxon>
        <taxon>Hypocreales</taxon>
        <taxon>Bionectriaceae</taxon>
        <taxon>Geosmithia</taxon>
    </lineage>
</organism>
<evidence type="ECO:0000256" key="6">
    <source>
        <dbReference type="ARBA" id="ARBA00022622"/>
    </source>
</evidence>
<evidence type="ECO:0000256" key="5">
    <source>
        <dbReference type="ARBA" id="ARBA00022525"/>
    </source>
</evidence>
<evidence type="ECO:0000259" key="18">
    <source>
        <dbReference type="PROSITE" id="PS52012"/>
    </source>
</evidence>
<evidence type="ECO:0000256" key="9">
    <source>
        <dbReference type="ARBA" id="ARBA00022989"/>
    </source>
</evidence>
<feature type="binding site" description="axial binding residue" evidence="14">
    <location>
        <position position="59"/>
    </location>
    <ligand>
        <name>heme</name>
        <dbReference type="ChEBI" id="CHEBI:30413"/>
    </ligand>
    <ligandPart>
        <name>Fe</name>
        <dbReference type="ChEBI" id="CHEBI:18248"/>
    </ligandPart>
</feature>
<keyword evidence="8 17" id="KW-0732">Signal</keyword>
<evidence type="ECO:0000313" key="20">
    <source>
        <dbReference type="Proteomes" id="UP000749293"/>
    </source>
</evidence>
<evidence type="ECO:0000256" key="2">
    <source>
        <dbReference type="ARBA" id="ARBA00004589"/>
    </source>
</evidence>
<keyword evidence="14" id="KW-0479">Metal-binding</keyword>
<comment type="caution">
    <text evidence="19">The sequence shown here is derived from an EMBL/GenBank/DDBJ whole genome shotgun (WGS) entry which is preliminary data.</text>
</comment>
<keyword evidence="6" id="KW-0336">GPI-anchor</keyword>
<feature type="transmembrane region" description="Helical" evidence="16">
    <location>
        <begin position="109"/>
        <end position="132"/>
    </location>
</feature>
<keyword evidence="12" id="KW-0449">Lipoprotein</keyword>
<evidence type="ECO:0000256" key="16">
    <source>
        <dbReference type="SAM" id="Phobius"/>
    </source>
</evidence>
<feature type="domain" description="CFEM" evidence="18">
    <location>
        <begin position="12"/>
        <end position="122"/>
    </location>
</feature>
<feature type="signal peptide" evidence="17">
    <location>
        <begin position="1"/>
        <end position="20"/>
    </location>
</feature>
<evidence type="ECO:0000256" key="12">
    <source>
        <dbReference type="ARBA" id="ARBA00023288"/>
    </source>
</evidence>
<dbReference type="GO" id="GO:0005576">
    <property type="term" value="C:extracellular region"/>
    <property type="evidence" value="ECO:0007669"/>
    <property type="project" value="UniProtKB-SubCell"/>
</dbReference>
<keyword evidence="6" id="KW-0325">Glycoprotein</keyword>
<evidence type="ECO:0000256" key="8">
    <source>
        <dbReference type="ARBA" id="ARBA00022729"/>
    </source>
</evidence>
<evidence type="ECO:0000256" key="11">
    <source>
        <dbReference type="ARBA" id="ARBA00023157"/>
    </source>
</evidence>
<dbReference type="Proteomes" id="UP000749293">
    <property type="component" value="Unassembled WGS sequence"/>
</dbReference>
<dbReference type="Pfam" id="PF20684">
    <property type="entry name" value="Fung_rhodopsin"/>
    <property type="match status" value="1"/>
</dbReference>
<dbReference type="PANTHER" id="PTHR33048:SF160">
    <property type="entry name" value="SAT4 FAMILY MEMBRANE PROTEIN"/>
    <property type="match status" value="1"/>
</dbReference>
<gene>
    <name evidence="19" type="ORF">GMORB2_2606</name>
</gene>
<keyword evidence="10 16" id="KW-0472">Membrane</keyword>
<feature type="transmembrane region" description="Helical" evidence="16">
    <location>
        <begin position="144"/>
        <end position="163"/>
    </location>
</feature>
<feature type="disulfide bond" evidence="14">
    <location>
        <begin position="45"/>
        <end position="76"/>
    </location>
</feature>